<dbReference type="PANTHER" id="PTHR46211:SF1">
    <property type="entry name" value="GLYCEROPHOSPHODIESTER PHOSPHODIESTERASE, CYTOPLASMIC"/>
    <property type="match status" value="1"/>
</dbReference>
<dbReference type="EMBL" id="FOOG01000001">
    <property type="protein sequence ID" value="SFF54978.1"/>
    <property type="molecule type" value="Genomic_DNA"/>
</dbReference>
<name>A0A1I2JLI4_9BACI</name>
<dbReference type="PROSITE" id="PS51704">
    <property type="entry name" value="GP_PDE"/>
    <property type="match status" value="1"/>
</dbReference>
<evidence type="ECO:0000313" key="2">
    <source>
        <dbReference type="EMBL" id="SFF54978.1"/>
    </source>
</evidence>
<accession>A0A1I2JLI4</accession>
<dbReference type="AlphaFoldDB" id="A0A1I2JLI4"/>
<gene>
    <name evidence="2" type="ORF">SAMN05216353_101252</name>
</gene>
<reference evidence="3" key="1">
    <citation type="submission" date="2016-10" db="EMBL/GenBank/DDBJ databases">
        <authorList>
            <person name="Varghese N."/>
            <person name="Submissions S."/>
        </authorList>
    </citation>
    <scope>NUCLEOTIDE SEQUENCE [LARGE SCALE GENOMIC DNA]</scope>
    <source>
        <strain evidence="3">FP5</strain>
    </source>
</reference>
<dbReference type="RefSeq" id="WP_089749320.1">
    <property type="nucleotide sequence ID" value="NZ_FOOG01000001.1"/>
</dbReference>
<dbReference type="GO" id="GO:0008081">
    <property type="term" value="F:phosphoric diester hydrolase activity"/>
    <property type="evidence" value="ECO:0007669"/>
    <property type="project" value="InterPro"/>
</dbReference>
<dbReference type="Gene3D" id="3.20.20.190">
    <property type="entry name" value="Phosphatidylinositol (PI) phosphodiesterase"/>
    <property type="match status" value="1"/>
</dbReference>
<sequence>MNTTLIYAHRGASSLAPENTMPAFELARSAQAEGIETDIQLTKDQIPVLIHDENLRRTTNGTGFVQDYTYTELRLLDAGSWFSPEFSDCYIVTLDEFLRWFKEQPMFLNAELKTNVIEYKDIERIVYEALKKYEVVERTVISSFNSDTILRMKQINPSIKTAFLTSTKMINLPDYAKSLGADALHVKHRLLDKKLVKSCHKEKLNLRVYTVNRPSHMKKCYQLGIDGIFTDFPNQALEYRKLIHNNRKGFF</sequence>
<proteinExistence type="predicted"/>
<evidence type="ECO:0000313" key="3">
    <source>
        <dbReference type="Proteomes" id="UP000198897"/>
    </source>
</evidence>
<dbReference type="PANTHER" id="PTHR46211">
    <property type="entry name" value="GLYCEROPHOSPHORYL DIESTER PHOSPHODIESTERASE"/>
    <property type="match status" value="1"/>
</dbReference>
<evidence type="ECO:0000259" key="1">
    <source>
        <dbReference type="PROSITE" id="PS51704"/>
    </source>
</evidence>
<dbReference type="GO" id="GO:0006629">
    <property type="term" value="P:lipid metabolic process"/>
    <property type="evidence" value="ECO:0007669"/>
    <property type="project" value="InterPro"/>
</dbReference>
<dbReference type="Proteomes" id="UP000198897">
    <property type="component" value="Unassembled WGS sequence"/>
</dbReference>
<dbReference type="CDD" id="cd08563">
    <property type="entry name" value="GDPD_TtGDE_like"/>
    <property type="match status" value="1"/>
</dbReference>
<dbReference type="InterPro" id="IPR017946">
    <property type="entry name" value="PLC-like_Pdiesterase_TIM-brl"/>
</dbReference>
<dbReference type="SUPFAM" id="SSF51695">
    <property type="entry name" value="PLC-like phosphodiesterases"/>
    <property type="match status" value="1"/>
</dbReference>
<dbReference type="Pfam" id="PF03009">
    <property type="entry name" value="GDPD"/>
    <property type="match status" value="1"/>
</dbReference>
<dbReference type="OrthoDB" id="384721at2"/>
<feature type="domain" description="GP-PDE" evidence="1">
    <location>
        <begin position="4"/>
        <end position="240"/>
    </location>
</feature>
<dbReference type="InterPro" id="IPR030395">
    <property type="entry name" value="GP_PDE_dom"/>
</dbReference>
<keyword evidence="3" id="KW-1185">Reference proteome</keyword>
<organism evidence="2 3">
    <name type="scientific">Halobacillus alkaliphilus</name>
    <dbReference type="NCBI Taxonomy" id="396056"/>
    <lineage>
        <taxon>Bacteria</taxon>
        <taxon>Bacillati</taxon>
        <taxon>Bacillota</taxon>
        <taxon>Bacilli</taxon>
        <taxon>Bacillales</taxon>
        <taxon>Bacillaceae</taxon>
        <taxon>Halobacillus</taxon>
    </lineage>
</organism>
<protein>
    <submittedName>
        <fullName evidence="2">Glycerophosphoryl diester phosphodiesterase</fullName>
    </submittedName>
</protein>